<organism evidence="1">
    <name type="scientific">viral metagenome</name>
    <dbReference type="NCBI Taxonomy" id="1070528"/>
    <lineage>
        <taxon>unclassified sequences</taxon>
        <taxon>metagenomes</taxon>
        <taxon>organismal metagenomes</taxon>
    </lineage>
</organism>
<gene>
    <name evidence="1" type="ORF">TM448B04953_0005</name>
</gene>
<proteinExistence type="predicted"/>
<sequence length="110" mass="12764">MNMTNPDEKKESRIDRVIAGKEPYIWWQSLLDGMVHDFVKAKSKPTERNVRGRVTGLLAEQRRMTLEEERKRIIGLIRAKMPTEDERKEKTGLGIVRATLQTVITDVEND</sequence>
<reference evidence="1" key="1">
    <citation type="submission" date="2020-03" db="EMBL/GenBank/DDBJ databases">
        <title>The deep terrestrial virosphere.</title>
        <authorList>
            <person name="Holmfeldt K."/>
            <person name="Nilsson E."/>
            <person name="Simone D."/>
            <person name="Lopez-Fernandez M."/>
            <person name="Wu X."/>
            <person name="de Brujin I."/>
            <person name="Lundin D."/>
            <person name="Andersson A."/>
            <person name="Bertilsson S."/>
            <person name="Dopson M."/>
        </authorList>
    </citation>
    <scope>NUCLEOTIDE SEQUENCE</scope>
    <source>
        <strain evidence="1">TM448B04953</strain>
    </source>
</reference>
<name>A0A6M3Y0Z4_9ZZZZ</name>
<dbReference type="EMBL" id="MT145115">
    <property type="protein sequence ID" value="QJI03743.1"/>
    <property type="molecule type" value="Genomic_DNA"/>
</dbReference>
<dbReference type="AlphaFoldDB" id="A0A6M3Y0Z4"/>
<protein>
    <submittedName>
        <fullName evidence="1">Uncharacterized protein</fullName>
    </submittedName>
</protein>
<accession>A0A6M3Y0Z4</accession>
<evidence type="ECO:0000313" key="1">
    <source>
        <dbReference type="EMBL" id="QJI03743.1"/>
    </source>
</evidence>